<dbReference type="HOGENOM" id="CLU_136230_4_3_9"/>
<dbReference type="KEGG" id="eha:Ethha_1147"/>
<dbReference type="EMBL" id="CP002400">
    <property type="protein sequence ID" value="ADU26698.1"/>
    <property type="molecule type" value="Genomic_DNA"/>
</dbReference>
<dbReference type="Pfam" id="PF00381">
    <property type="entry name" value="PTS-HPr"/>
    <property type="match status" value="1"/>
</dbReference>
<dbReference type="STRING" id="663278.Ethha_1147"/>
<dbReference type="Gene3D" id="3.30.1340.10">
    <property type="entry name" value="HPr-like"/>
    <property type="match status" value="1"/>
</dbReference>
<sequence length="76" mass="8479">MATVNISLTTIDDVKKFVNAVSKYDFEIDLTSGRYVIDAKSIMGIFSLDLSKPIKLTAGTDEKSPFFEDIKPFIVE</sequence>
<name>E6U4Z2_ETHHY</name>
<feature type="domain" description="HPr" evidence="1">
    <location>
        <begin position="15"/>
        <end position="53"/>
    </location>
</feature>
<dbReference type="InterPro" id="IPR035895">
    <property type="entry name" value="HPr-like_sf"/>
</dbReference>
<protein>
    <submittedName>
        <fullName evidence="2">HPrNtr domain-containing protein</fullName>
    </submittedName>
</protein>
<dbReference type="eggNOG" id="COG1925">
    <property type="taxonomic scope" value="Bacteria"/>
</dbReference>
<evidence type="ECO:0000259" key="1">
    <source>
        <dbReference type="Pfam" id="PF00381"/>
    </source>
</evidence>
<dbReference type="AlphaFoldDB" id="E6U4Z2"/>
<evidence type="ECO:0000313" key="2">
    <source>
        <dbReference type="EMBL" id="ADU26698.1"/>
    </source>
</evidence>
<dbReference type="SUPFAM" id="SSF55594">
    <property type="entry name" value="HPr-like"/>
    <property type="match status" value="1"/>
</dbReference>
<proteinExistence type="predicted"/>
<evidence type="ECO:0000313" key="3">
    <source>
        <dbReference type="Proteomes" id="UP000001551"/>
    </source>
</evidence>
<keyword evidence="3" id="KW-1185">Reference proteome</keyword>
<gene>
    <name evidence="2" type="ordered locus">Ethha_1147</name>
</gene>
<organism evidence="2 3">
    <name type="scientific">Ethanoligenens harbinense (strain DSM 18485 / JCM 12961 / CGMCC 1.5033 / YUAN-3)</name>
    <dbReference type="NCBI Taxonomy" id="663278"/>
    <lineage>
        <taxon>Bacteria</taxon>
        <taxon>Bacillati</taxon>
        <taxon>Bacillota</taxon>
        <taxon>Clostridia</taxon>
        <taxon>Eubacteriales</taxon>
        <taxon>Oscillospiraceae</taxon>
        <taxon>Ethanoligenens</taxon>
    </lineage>
</organism>
<dbReference type="RefSeq" id="WP_013485059.1">
    <property type="nucleotide sequence ID" value="NC_014828.1"/>
</dbReference>
<dbReference type="Proteomes" id="UP000001551">
    <property type="component" value="Chromosome"/>
</dbReference>
<dbReference type="InterPro" id="IPR000032">
    <property type="entry name" value="HPr-like"/>
</dbReference>
<reference evidence="2 3" key="1">
    <citation type="submission" date="2010-12" db="EMBL/GenBank/DDBJ databases">
        <title>Complete sequence of Ethanoligenens harbinense YUAN-3.</title>
        <authorList>
            <person name="Lucas S."/>
            <person name="Copeland A."/>
            <person name="Lapidus A."/>
            <person name="Cheng J.-F."/>
            <person name="Bruce D."/>
            <person name="Goodwin L."/>
            <person name="Pitluck S."/>
            <person name="Chertkov O."/>
            <person name="Misra M."/>
            <person name="Detter J.C."/>
            <person name="Han C."/>
            <person name="Tapia R."/>
            <person name="Land M."/>
            <person name="Hauser L."/>
            <person name="Jeffries C."/>
            <person name="Kyrpides N."/>
            <person name="Ivanova N."/>
            <person name="Mikhailova N."/>
            <person name="Wang A."/>
            <person name="Mouttaki H."/>
            <person name="He Z."/>
            <person name="Zhou J."/>
            <person name="Hemme C.L."/>
            <person name="Woyke T."/>
        </authorList>
    </citation>
    <scope>NUCLEOTIDE SEQUENCE [LARGE SCALE GENOMIC DNA]</scope>
    <source>
        <strain evidence="3">DSM 18485 / JCM 12961 / CGMCC 1.5033 / YUAN-3</strain>
    </source>
</reference>
<accession>E6U4Z2</accession>